<evidence type="ECO:0000313" key="2">
    <source>
        <dbReference type="EMBL" id="SHJ37100.1"/>
    </source>
</evidence>
<organism evidence="2 3">
    <name type="scientific">Clostridium amylolyticum</name>
    <dbReference type="NCBI Taxonomy" id="1121298"/>
    <lineage>
        <taxon>Bacteria</taxon>
        <taxon>Bacillati</taxon>
        <taxon>Bacillota</taxon>
        <taxon>Clostridia</taxon>
        <taxon>Eubacteriales</taxon>
        <taxon>Clostridiaceae</taxon>
        <taxon>Clostridium</taxon>
    </lineage>
</organism>
<dbReference type="OrthoDB" id="1921812at2"/>
<keyword evidence="3" id="KW-1185">Reference proteome</keyword>
<sequence length="295" mass="31960">MKRKSLILTLTIALTLSLNTVIAFAESPDILNNESAPVGNNYNTVTNMVGIQSKKLIITEVTTDPKYVEPGKEFTLKFKIENKNNSKLENISLKILGIEGKNILEGFSPVGTTNEIYYGTLNKNSSAEVSIKLISSPSIKSGIYNFNVNASFNESGKSPVEITKVCGIIVKNPANLVLTEFKPSDTGKISGSFINAGKGSLNSVMVNISAGDINVSKYIGAMEPEVEESFDENLGHFEKDTTGNVVITFKDDMGMEGKIEKPFTIKATTPTAAKPSQEKKWSFKSILKKLFGLGA</sequence>
<feature type="chain" id="PRO_5013155626" evidence="1">
    <location>
        <begin position="26"/>
        <end position="295"/>
    </location>
</feature>
<dbReference type="InterPro" id="IPR013783">
    <property type="entry name" value="Ig-like_fold"/>
</dbReference>
<dbReference type="STRING" id="1121298.SAMN05444401_2935"/>
<proteinExistence type="predicted"/>
<dbReference type="Proteomes" id="UP000184080">
    <property type="component" value="Unassembled WGS sequence"/>
</dbReference>
<name>A0A1M6IRG3_9CLOT</name>
<feature type="signal peptide" evidence="1">
    <location>
        <begin position="1"/>
        <end position="25"/>
    </location>
</feature>
<dbReference type="AlphaFoldDB" id="A0A1M6IRG3"/>
<protein>
    <submittedName>
        <fullName evidence="2">Uncharacterized protein</fullName>
    </submittedName>
</protein>
<dbReference type="PANTHER" id="PTHR35902">
    <property type="entry name" value="S-LAYER DOMAIN-LIKE PROTEIN-RELATED"/>
    <property type="match status" value="1"/>
</dbReference>
<dbReference type="RefSeq" id="WP_073008141.1">
    <property type="nucleotide sequence ID" value="NZ_FQZO01000004.1"/>
</dbReference>
<reference evidence="2 3" key="1">
    <citation type="submission" date="2016-11" db="EMBL/GenBank/DDBJ databases">
        <authorList>
            <person name="Jaros S."/>
            <person name="Januszkiewicz K."/>
            <person name="Wedrychowicz H."/>
        </authorList>
    </citation>
    <scope>NUCLEOTIDE SEQUENCE [LARGE SCALE GENOMIC DNA]</scope>
    <source>
        <strain evidence="2 3">DSM 21864</strain>
    </source>
</reference>
<keyword evidence="1" id="KW-0732">Signal</keyword>
<evidence type="ECO:0000313" key="3">
    <source>
        <dbReference type="Proteomes" id="UP000184080"/>
    </source>
</evidence>
<evidence type="ECO:0000256" key="1">
    <source>
        <dbReference type="SAM" id="SignalP"/>
    </source>
</evidence>
<accession>A0A1M6IRG3</accession>
<dbReference type="Gene3D" id="2.60.40.10">
    <property type="entry name" value="Immunoglobulins"/>
    <property type="match status" value="1"/>
</dbReference>
<gene>
    <name evidence="2" type="ORF">SAMN05444401_2935</name>
</gene>
<dbReference type="EMBL" id="FQZO01000004">
    <property type="protein sequence ID" value="SHJ37100.1"/>
    <property type="molecule type" value="Genomic_DNA"/>
</dbReference>